<sequence>MNFLDILIVEDERVVALDLKFSLVGLGHRVVGLAARGEDAIRLAHQHRPDLVLMDIHLDGAMRGTEAARLIREQLGIPVVFLTAFAEDDTLLEAAAAAPYGYLLKPFELRELQAAMTMAFARRSAERGVEVAQRRLSLALEAAELGVWEWSDADRGFHVDGRTESILGGLPRTFVEAREAFLSRIDPADRPAVSELLAHGSAISRVVAARAPDGRPLWLELHARHFGGDGAGGGARVIGVIQDVTQRREMEDRLRQASVVFRTSAEGILILDEARLIVAANAAFCRLSGYTMDEVLGNDADELLHARRQSDQFFSHLSESSEHHWHGEVACRRKDGEVFPVWEHVCAVHDDEARLTHYVLAITDISAIRAAEAQMRHMAYHDALTGLGNRHMLEERLDIELQRARRSRHLLALLFIDLDGFKVINDTLGHATGDRLIQVIAGRLSAAIRRTDVAVRLGGDEFVVIAPDIDRPEDCAVLARKLLVEIAQPVQLGADMVSLTASIGIALHPDHADSVADLIMEADSAMYAAKAQGRNAYRFFSAEMSSRARERLLIEQGLRRALQTDELVLHWQPVVDLNGGLTVGLEVLVRWQHPELGLILPARFIPIAEESGLIQALGRWVLMTACRQARLWRDQGGPRLRIAINVSVCQFADEGFESGVRQALQDSGLDPASLELEITESVLQRPEQNQPVLERLRALGVNIAIDDFGTGYSSLALLRQLPVDRIKIDKSFVDDLADDPHATAITGAIVGLAQTLGYALTAEGVETAVQRERLRSMGCDDAQGWLYSRALPVDQVPAWLAGQAAVLVG</sequence>
<dbReference type="Pfam" id="PF00990">
    <property type="entry name" value="GGDEF"/>
    <property type="match status" value="1"/>
</dbReference>
<dbReference type="GO" id="GO:0071111">
    <property type="term" value="F:cyclic-guanylate-specific phosphodiesterase activity"/>
    <property type="evidence" value="ECO:0007669"/>
    <property type="project" value="UniProtKB-EC"/>
</dbReference>
<dbReference type="Pfam" id="PF13426">
    <property type="entry name" value="PAS_9"/>
    <property type="match status" value="2"/>
</dbReference>
<dbReference type="SMART" id="SM00052">
    <property type="entry name" value="EAL"/>
    <property type="match status" value="1"/>
</dbReference>
<gene>
    <name evidence="8" type="ORF">C7444_101398</name>
</gene>
<comment type="caution">
    <text evidence="8">The sequence shown here is derived from an EMBL/GenBank/DDBJ whole genome shotgun (WGS) entry which is preliminary data.</text>
</comment>
<evidence type="ECO:0000313" key="8">
    <source>
        <dbReference type="EMBL" id="PXW99568.1"/>
    </source>
</evidence>
<dbReference type="SMART" id="SM00086">
    <property type="entry name" value="PAC"/>
    <property type="match status" value="2"/>
</dbReference>
<accession>A0A318H9G5</accession>
<proteinExistence type="predicted"/>
<feature type="domain" description="PAC" evidence="5">
    <location>
        <begin position="325"/>
        <end position="377"/>
    </location>
</feature>
<protein>
    <submittedName>
        <fullName evidence="8">Diguanylate cyclase/phosphodiesterase with PAS/PAC sensor(S)</fullName>
    </submittedName>
</protein>
<dbReference type="InterPro" id="IPR043128">
    <property type="entry name" value="Rev_trsase/Diguanyl_cyclase"/>
</dbReference>
<evidence type="ECO:0000259" key="4">
    <source>
        <dbReference type="PROSITE" id="PS50112"/>
    </source>
</evidence>
<organism evidence="8 9">
    <name type="scientific">Sphaerotilus hippei</name>
    <dbReference type="NCBI Taxonomy" id="744406"/>
    <lineage>
        <taxon>Bacteria</taxon>
        <taxon>Pseudomonadati</taxon>
        <taxon>Pseudomonadota</taxon>
        <taxon>Betaproteobacteria</taxon>
        <taxon>Burkholderiales</taxon>
        <taxon>Sphaerotilaceae</taxon>
        <taxon>Sphaerotilus</taxon>
    </lineage>
</organism>
<feature type="domain" description="EAL" evidence="6">
    <location>
        <begin position="551"/>
        <end position="804"/>
    </location>
</feature>
<feature type="modified residue" description="4-aspartylphosphate" evidence="2">
    <location>
        <position position="55"/>
    </location>
</feature>
<feature type="domain" description="Response regulatory" evidence="3">
    <location>
        <begin position="5"/>
        <end position="120"/>
    </location>
</feature>
<evidence type="ECO:0000313" key="9">
    <source>
        <dbReference type="Proteomes" id="UP000247811"/>
    </source>
</evidence>
<dbReference type="SMART" id="SM00267">
    <property type="entry name" value="GGDEF"/>
    <property type="match status" value="1"/>
</dbReference>
<dbReference type="Gene3D" id="3.20.20.450">
    <property type="entry name" value="EAL domain"/>
    <property type="match status" value="1"/>
</dbReference>
<evidence type="ECO:0000256" key="2">
    <source>
        <dbReference type="PROSITE-ProRule" id="PRU00169"/>
    </source>
</evidence>
<dbReference type="EMBL" id="QJJS01000001">
    <property type="protein sequence ID" value="PXW99568.1"/>
    <property type="molecule type" value="Genomic_DNA"/>
</dbReference>
<dbReference type="Pfam" id="PF00072">
    <property type="entry name" value="Response_reg"/>
    <property type="match status" value="1"/>
</dbReference>
<dbReference type="AlphaFoldDB" id="A0A318H9G5"/>
<dbReference type="InterPro" id="IPR035965">
    <property type="entry name" value="PAS-like_dom_sf"/>
</dbReference>
<name>A0A318H9G5_9BURK</name>
<dbReference type="Proteomes" id="UP000247811">
    <property type="component" value="Unassembled WGS sequence"/>
</dbReference>
<dbReference type="InterPro" id="IPR000700">
    <property type="entry name" value="PAS-assoc_C"/>
</dbReference>
<dbReference type="SMART" id="SM00091">
    <property type="entry name" value="PAS"/>
    <property type="match status" value="2"/>
</dbReference>
<dbReference type="RefSeq" id="WP_110399119.1">
    <property type="nucleotide sequence ID" value="NZ_QJJS01000001.1"/>
</dbReference>
<dbReference type="CDD" id="cd01948">
    <property type="entry name" value="EAL"/>
    <property type="match status" value="1"/>
</dbReference>
<dbReference type="SUPFAM" id="SSF55073">
    <property type="entry name" value="Nucleotide cyclase"/>
    <property type="match status" value="1"/>
</dbReference>
<dbReference type="CDD" id="cd01949">
    <property type="entry name" value="GGDEF"/>
    <property type="match status" value="1"/>
</dbReference>
<dbReference type="NCBIfam" id="TIGR00254">
    <property type="entry name" value="GGDEF"/>
    <property type="match status" value="1"/>
</dbReference>
<reference evidence="8 9" key="1">
    <citation type="submission" date="2018-05" db="EMBL/GenBank/DDBJ databases">
        <title>Genomic Encyclopedia of Type Strains, Phase IV (KMG-IV): sequencing the most valuable type-strain genomes for metagenomic binning, comparative biology and taxonomic classification.</title>
        <authorList>
            <person name="Goeker M."/>
        </authorList>
    </citation>
    <scope>NUCLEOTIDE SEQUENCE [LARGE SCALE GENOMIC DNA]</scope>
    <source>
        <strain evidence="8 9">DSM 566</strain>
    </source>
</reference>
<feature type="domain" description="PAS" evidence="4">
    <location>
        <begin position="253"/>
        <end position="305"/>
    </location>
</feature>
<dbReference type="NCBIfam" id="TIGR00229">
    <property type="entry name" value="sensory_box"/>
    <property type="match status" value="1"/>
</dbReference>
<dbReference type="InterPro" id="IPR052155">
    <property type="entry name" value="Biofilm_reg_signaling"/>
</dbReference>
<dbReference type="OrthoDB" id="9813903at2"/>
<feature type="domain" description="GGDEF" evidence="7">
    <location>
        <begin position="409"/>
        <end position="542"/>
    </location>
</feature>
<dbReference type="PANTHER" id="PTHR44757">
    <property type="entry name" value="DIGUANYLATE CYCLASE DGCP"/>
    <property type="match status" value="1"/>
</dbReference>
<dbReference type="CDD" id="cd00130">
    <property type="entry name" value="PAS"/>
    <property type="match status" value="1"/>
</dbReference>
<dbReference type="SUPFAM" id="SSF52172">
    <property type="entry name" value="CheY-like"/>
    <property type="match status" value="1"/>
</dbReference>
<dbReference type="Pfam" id="PF00563">
    <property type="entry name" value="EAL"/>
    <property type="match status" value="1"/>
</dbReference>
<evidence type="ECO:0000259" key="5">
    <source>
        <dbReference type="PROSITE" id="PS50113"/>
    </source>
</evidence>
<keyword evidence="2" id="KW-0597">Phosphoprotein</keyword>
<dbReference type="InterPro" id="IPR000014">
    <property type="entry name" value="PAS"/>
</dbReference>
<evidence type="ECO:0000259" key="6">
    <source>
        <dbReference type="PROSITE" id="PS50883"/>
    </source>
</evidence>
<dbReference type="InterPro" id="IPR001789">
    <property type="entry name" value="Sig_transdc_resp-reg_receiver"/>
</dbReference>
<dbReference type="PROSITE" id="PS50113">
    <property type="entry name" value="PAC"/>
    <property type="match status" value="2"/>
</dbReference>
<dbReference type="CDD" id="cd17534">
    <property type="entry name" value="REC_DC-like"/>
    <property type="match status" value="1"/>
</dbReference>
<dbReference type="PROSITE" id="PS50887">
    <property type="entry name" value="GGDEF"/>
    <property type="match status" value="1"/>
</dbReference>
<dbReference type="InterPro" id="IPR000160">
    <property type="entry name" value="GGDEF_dom"/>
</dbReference>
<keyword evidence="9" id="KW-1185">Reference proteome</keyword>
<feature type="domain" description="PAC" evidence="5">
    <location>
        <begin position="200"/>
        <end position="256"/>
    </location>
</feature>
<dbReference type="Gene3D" id="3.30.70.270">
    <property type="match status" value="1"/>
</dbReference>
<dbReference type="FunFam" id="3.20.20.450:FF:000001">
    <property type="entry name" value="Cyclic di-GMP phosphodiesterase yahA"/>
    <property type="match status" value="1"/>
</dbReference>
<evidence type="ECO:0000259" key="3">
    <source>
        <dbReference type="PROSITE" id="PS50110"/>
    </source>
</evidence>
<dbReference type="SMART" id="SM00448">
    <property type="entry name" value="REC"/>
    <property type="match status" value="1"/>
</dbReference>
<dbReference type="SUPFAM" id="SSF55785">
    <property type="entry name" value="PYP-like sensor domain (PAS domain)"/>
    <property type="match status" value="2"/>
</dbReference>
<dbReference type="InterPro" id="IPR001610">
    <property type="entry name" value="PAC"/>
</dbReference>
<dbReference type="SUPFAM" id="SSF141868">
    <property type="entry name" value="EAL domain-like"/>
    <property type="match status" value="1"/>
</dbReference>
<dbReference type="InterPro" id="IPR001633">
    <property type="entry name" value="EAL_dom"/>
</dbReference>
<evidence type="ECO:0000256" key="1">
    <source>
        <dbReference type="ARBA" id="ARBA00051114"/>
    </source>
</evidence>
<dbReference type="FunFam" id="3.30.70.270:FF:000001">
    <property type="entry name" value="Diguanylate cyclase domain protein"/>
    <property type="match status" value="1"/>
</dbReference>
<dbReference type="GO" id="GO:0071732">
    <property type="term" value="P:cellular response to nitric oxide"/>
    <property type="evidence" value="ECO:0007669"/>
    <property type="project" value="UniProtKB-ARBA"/>
</dbReference>
<dbReference type="PROSITE" id="PS50110">
    <property type="entry name" value="RESPONSE_REGULATORY"/>
    <property type="match status" value="1"/>
</dbReference>
<dbReference type="PANTHER" id="PTHR44757:SF2">
    <property type="entry name" value="BIOFILM ARCHITECTURE MAINTENANCE PROTEIN MBAA"/>
    <property type="match status" value="1"/>
</dbReference>
<dbReference type="InterPro" id="IPR035919">
    <property type="entry name" value="EAL_sf"/>
</dbReference>
<dbReference type="InterPro" id="IPR029787">
    <property type="entry name" value="Nucleotide_cyclase"/>
</dbReference>
<dbReference type="Gene3D" id="3.30.450.20">
    <property type="entry name" value="PAS domain"/>
    <property type="match status" value="2"/>
</dbReference>
<dbReference type="PROSITE" id="PS50883">
    <property type="entry name" value="EAL"/>
    <property type="match status" value="1"/>
</dbReference>
<dbReference type="InterPro" id="IPR011006">
    <property type="entry name" value="CheY-like_superfamily"/>
</dbReference>
<dbReference type="GO" id="GO:0000160">
    <property type="term" value="P:phosphorelay signal transduction system"/>
    <property type="evidence" value="ECO:0007669"/>
    <property type="project" value="InterPro"/>
</dbReference>
<dbReference type="PROSITE" id="PS50112">
    <property type="entry name" value="PAS"/>
    <property type="match status" value="1"/>
</dbReference>
<evidence type="ECO:0000259" key="7">
    <source>
        <dbReference type="PROSITE" id="PS50887"/>
    </source>
</evidence>
<dbReference type="Gene3D" id="3.40.50.2300">
    <property type="match status" value="1"/>
</dbReference>
<comment type="catalytic activity">
    <reaction evidence="1">
        <text>3',3'-c-di-GMP + H2O = 5'-phosphoguanylyl(3'-&gt;5')guanosine + H(+)</text>
        <dbReference type="Rhea" id="RHEA:24902"/>
        <dbReference type="ChEBI" id="CHEBI:15377"/>
        <dbReference type="ChEBI" id="CHEBI:15378"/>
        <dbReference type="ChEBI" id="CHEBI:58754"/>
        <dbReference type="ChEBI" id="CHEBI:58805"/>
        <dbReference type="EC" id="3.1.4.52"/>
    </reaction>
    <physiologicalReaction direction="left-to-right" evidence="1">
        <dbReference type="Rhea" id="RHEA:24903"/>
    </physiologicalReaction>
</comment>